<organism evidence="2">
    <name type="scientific">hydrothermal vent metagenome</name>
    <dbReference type="NCBI Taxonomy" id="652676"/>
    <lineage>
        <taxon>unclassified sequences</taxon>
        <taxon>metagenomes</taxon>
        <taxon>ecological metagenomes</taxon>
    </lineage>
</organism>
<dbReference type="PROSITE" id="PS51257">
    <property type="entry name" value="PROKAR_LIPOPROTEIN"/>
    <property type="match status" value="1"/>
</dbReference>
<sequence length="325" mass="35774">MKTVSLFKARYLTGLMLVTLLLLSGCGNRFEEDLRLKHKSVKAAISYLEGQIVDRQMTNILLIIKYANRIIQIKPDYKDVALLLKKESTTEGKAFQSLLKRLNSVNLVPTSEAAAAQSLQELQLISVAADEVEFNNNLADVVNTLASFSDGELAVVDVPASDKSSAQKVNALVGNPSYGNWQRGSDGRSFWEWYGMYAMFSNLTGSRYYYDSWSSRPHYSYYNRYGRTRWGSGSDVSRNYNLSKSYPSKYNKPSAATKSRYATSSSRSSSFGSGGSRSSSKSASRSSSSSKGTSGSRSSSSRYSSYGSSSRSSSFSSSRSFRSGK</sequence>
<evidence type="ECO:0000256" key="1">
    <source>
        <dbReference type="SAM" id="MobiDB-lite"/>
    </source>
</evidence>
<evidence type="ECO:0008006" key="3">
    <source>
        <dbReference type="Google" id="ProtNLM"/>
    </source>
</evidence>
<protein>
    <recommendedName>
        <fullName evidence="3">Lipoprotein</fullName>
    </recommendedName>
</protein>
<feature type="region of interest" description="Disordered" evidence="1">
    <location>
        <begin position="247"/>
        <end position="325"/>
    </location>
</feature>
<reference evidence="2" key="1">
    <citation type="submission" date="2018-06" db="EMBL/GenBank/DDBJ databases">
        <authorList>
            <person name="Zhirakovskaya E."/>
        </authorList>
    </citation>
    <scope>NUCLEOTIDE SEQUENCE</scope>
</reference>
<evidence type="ECO:0000313" key="2">
    <source>
        <dbReference type="EMBL" id="VAW67554.1"/>
    </source>
</evidence>
<accession>A0A3B0YFJ2</accession>
<dbReference type="EMBL" id="UOFI01000101">
    <property type="protein sequence ID" value="VAW67554.1"/>
    <property type="molecule type" value="Genomic_DNA"/>
</dbReference>
<name>A0A3B0YFJ2_9ZZZZ</name>
<dbReference type="AlphaFoldDB" id="A0A3B0YFJ2"/>
<proteinExistence type="predicted"/>
<gene>
    <name evidence="2" type="ORF">MNBD_GAMMA09-2272</name>
</gene>